<dbReference type="Proteomes" id="UP000799118">
    <property type="component" value="Unassembled WGS sequence"/>
</dbReference>
<name>A0A6A4GEG3_9AGAR</name>
<reference evidence="2" key="1">
    <citation type="journal article" date="2019" name="Environ. Microbiol.">
        <title>Fungal ecological strategies reflected in gene transcription - a case study of two litter decomposers.</title>
        <authorList>
            <person name="Barbi F."/>
            <person name="Kohler A."/>
            <person name="Barry K."/>
            <person name="Baskaran P."/>
            <person name="Daum C."/>
            <person name="Fauchery L."/>
            <person name="Ihrmark K."/>
            <person name="Kuo A."/>
            <person name="LaButti K."/>
            <person name="Lipzen A."/>
            <person name="Morin E."/>
            <person name="Grigoriev I.V."/>
            <person name="Henrissat B."/>
            <person name="Lindahl B."/>
            <person name="Martin F."/>
        </authorList>
    </citation>
    <scope>NUCLEOTIDE SEQUENCE</scope>
    <source>
        <strain evidence="2">JB14</strain>
    </source>
</reference>
<feature type="region of interest" description="Disordered" evidence="1">
    <location>
        <begin position="1"/>
        <end position="26"/>
    </location>
</feature>
<organism evidence="2 3">
    <name type="scientific">Gymnopus androsaceus JB14</name>
    <dbReference type="NCBI Taxonomy" id="1447944"/>
    <lineage>
        <taxon>Eukaryota</taxon>
        <taxon>Fungi</taxon>
        <taxon>Dikarya</taxon>
        <taxon>Basidiomycota</taxon>
        <taxon>Agaricomycotina</taxon>
        <taxon>Agaricomycetes</taxon>
        <taxon>Agaricomycetidae</taxon>
        <taxon>Agaricales</taxon>
        <taxon>Marasmiineae</taxon>
        <taxon>Omphalotaceae</taxon>
        <taxon>Gymnopus</taxon>
    </lineage>
</organism>
<protein>
    <submittedName>
        <fullName evidence="2">Uncharacterized protein</fullName>
    </submittedName>
</protein>
<keyword evidence="3" id="KW-1185">Reference proteome</keyword>
<proteinExistence type="predicted"/>
<feature type="compositionally biased region" description="Polar residues" evidence="1">
    <location>
        <begin position="9"/>
        <end position="18"/>
    </location>
</feature>
<dbReference type="AlphaFoldDB" id="A0A6A4GEG3"/>
<evidence type="ECO:0000313" key="2">
    <source>
        <dbReference type="EMBL" id="KAE9383830.1"/>
    </source>
</evidence>
<dbReference type="EMBL" id="ML770310">
    <property type="protein sequence ID" value="KAE9383830.1"/>
    <property type="molecule type" value="Genomic_DNA"/>
</dbReference>
<gene>
    <name evidence="2" type="ORF">BT96DRAFT_951002</name>
</gene>
<accession>A0A6A4GEG3</accession>
<evidence type="ECO:0000256" key="1">
    <source>
        <dbReference type="SAM" id="MobiDB-lite"/>
    </source>
</evidence>
<evidence type="ECO:0000313" key="3">
    <source>
        <dbReference type="Proteomes" id="UP000799118"/>
    </source>
</evidence>
<sequence>MPLTHSPAFANSSSGSESTSRDIVKPKKGSVIAHLEANKATNGVKDHKHKSLALEAMLVSNMQPPNRKYDMESAILQASKKQCPIPGYDIEAAILRGSSPTPTLVELDEEEIPLEKRGIRIYVVTPDTFQPLILAFTDAP</sequence>